<dbReference type="GO" id="GO:0004252">
    <property type="term" value="F:serine-type endopeptidase activity"/>
    <property type="evidence" value="ECO:0007669"/>
    <property type="project" value="TreeGrafter"/>
</dbReference>
<reference evidence="4" key="1">
    <citation type="submission" date="2013-11" db="EMBL/GenBank/DDBJ databases">
        <title>Comparative genomics of Ignicoccus.</title>
        <authorList>
            <person name="Podar M."/>
        </authorList>
    </citation>
    <scope>NUCLEOTIDE SEQUENCE</scope>
    <source>
        <strain evidence="4">DSM 13166</strain>
    </source>
</reference>
<proteinExistence type="predicted"/>
<feature type="domain" description="Acylamino-acid-releasing enzyme-like N-terminal" evidence="3">
    <location>
        <begin position="53"/>
        <end position="302"/>
    </location>
</feature>
<dbReference type="SUPFAM" id="SSF53474">
    <property type="entry name" value="alpha/beta-Hydrolases"/>
    <property type="match status" value="1"/>
</dbReference>
<organism evidence="4 5">
    <name type="scientific">Ignicoccus pacificus DSM 13166</name>
    <dbReference type="NCBI Taxonomy" id="940294"/>
    <lineage>
        <taxon>Archaea</taxon>
        <taxon>Thermoproteota</taxon>
        <taxon>Thermoprotei</taxon>
        <taxon>Desulfurococcales</taxon>
        <taxon>Desulfurococcaceae</taxon>
        <taxon>Ignicoccus</taxon>
    </lineage>
</organism>
<dbReference type="InterPro" id="IPR054035">
    <property type="entry name" value="APH-like_N"/>
</dbReference>
<dbReference type="PANTHER" id="PTHR42776:SF27">
    <property type="entry name" value="DIPEPTIDYL PEPTIDASE FAMILY MEMBER 6"/>
    <property type="match status" value="1"/>
</dbReference>
<evidence type="ECO:0000259" key="2">
    <source>
        <dbReference type="Pfam" id="PF00326"/>
    </source>
</evidence>
<dbReference type="InterPro" id="IPR029058">
    <property type="entry name" value="AB_hydrolase_fold"/>
</dbReference>
<evidence type="ECO:0000313" key="4">
    <source>
        <dbReference type="EMBL" id="UXD21346.1"/>
    </source>
</evidence>
<feature type="domain" description="Peptidase S9 prolyl oligopeptidase catalytic" evidence="2">
    <location>
        <begin position="372"/>
        <end position="571"/>
    </location>
</feature>
<dbReference type="EMBL" id="CP006868">
    <property type="protein sequence ID" value="UXD21346.1"/>
    <property type="molecule type" value="Genomic_DNA"/>
</dbReference>
<evidence type="ECO:0000259" key="3">
    <source>
        <dbReference type="Pfam" id="PF22173"/>
    </source>
</evidence>
<dbReference type="InterPro" id="IPR001375">
    <property type="entry name" value="Peptidase_S9_cat"/>
</dbReference>
<name>A0A977PJ74_9CREN</name>
<dbReference type="SUPFAM" id="SSF50993">
    <property type="entry name" value="Peptidase/esterase 'gauge' domain"/>
    <property type="match status" value="1"/>
</dbReference>
<dbReference type="Pfam" id="PF00326">
    <property type="entry name" value="Peptidase_S9"/>
    <property type="match status" value="1"/>
</dbReference>
<accession>A0A977PJ74</accession>
<dbReference type="Gene3D" id="2.130.10.150">
    <property type="entry name" value="Peptidase/esterase 'gauge' domain"/>
    <property type="match status" value="1"/>
</dbReference>
<dbReference type="Gene3D" id="3.40.50.1820">
    <property type="entry name" value="alpha/beta hydrolase"/>
    <property type="match status" value="1"/>
</dbReference>
<gene>
    <name evidence="4" type="ORF">IPA_03170</name>
</gene>
<keyword evidence="5" id="KW-1185">Reference proteome</keyword>
<evidence type="ECO:0000256" key="1">
    <source>
        <dbReference type="ARBA" id="ARBA00022801"/>
    </source>
</evidence>
<protein>
    <submittedName>
        <fullName evidence="4">Peptidase S9</fullName>
    </submittedName>
</protein>
<evidence type="ECO:0000313" key="5">
    <source>
        <dbReference type="Proteomes" id="UP001063698"/>
    </source>
</evidence>
<keyword evidence="1" id="KW-0378">Hydrolase</keyword>
<sequence length="572" mass="64204">MGEKIMRIRRIAEIMEALAQIPHTSVLGVIEGGKLLSLSLVQRDKALYSLDPESGKMERLTKGFVSLPSIPPYFSSEIYFARDVSSGKELHKLYKLDVNKKEEEEIEMEPMRITSIVHSDKVFFVGSKEKNTIYLVEGGKVEEVASFHEVFSITDYSQGLLVGSGFFKSPRSSELLLIKDGSVEIFTPKEGSVNENPIIVGDKIVFSSNFEGSPKLYVLDPETKDVERLEYEEIDRFSPYEFSFLWKGKDQELIAIAKKDGRSRVFVDGKEIKGPLGNYSTAFVVEGKVYATFTNSFTPSSVIELKENRFIFKPEVPEVLKGVVKEVIFRKIRSFDGTEVPTFIVLSSLSEVPGKAVMLVHGGPWAEDDDRFDVMTYSLASMGYHVIRSNYRGSTGYGPEHTLKIMGDPCGGELKDLIEVARSLKGEIAKEMCIAGYSYGGYMTLCALTKYPDEFKCGVAGASVADWEEMYELSDAIFKGFIELLFAGRNDLFKERSPITYAENLKAPLCLIQPQNDSRTPLKPVLKFMEKLNELGKTFEAHIIPNMGHALRTVDDMVNVLMPMLVFLEKEM</sequence>
<dbReference type="Pfam" id="PF22173">
    <property type="entry name" value="APH-like_N"/>
    <property type="match status" value="1"/>
</dbReference>
<dbReference type="Proteomes" id="UP001063698">
    <property type="component" value="Chromosome"/>
</dbReference>
<dbReference type="GO" id="GO:0006508">
    <property type="term" value="P:proteolysis"/>
    <property type="evidence" value="ECO:0007669"/>
    <property type="project" value="InterPro"/>
</dbReference>
<dbReference type="AlphaFoldDB" id="A0A977PJ74"/>
<dbReference type="PANTHER" id="PTHR42776">
    <property type="entry name" value="SERINE PEPTIDASE S9 FAMILY MEMBER"/>
    <property type="match status" value="1"/>
</dbReference>
<dbReference type="KEGG" id="ipc:IPA_03170"/>